<evidence type="ECO:0000313" key="2">
    <source>
        <dbReference type="EMBL" id="KGP71233.1"/>
    </source>
</evidence>
<keyword evidence="3" id="KW-1185">Reference proteome</keyword>
<feature type="transmembrane region" description="Helical" evidence="1">
    <location>
        <begin position="199"/>
        <end position="217"/>
    </location>
</feature>
<gene>
    <name evidence="2" type="ORF">N782_20720</name>
</gene>
<dbReference type="AlphaFoldDB" id="A0A0A2T9Y7"/>
<reference evidence="2 3" key="1">
    <citation type="journal article" date="2015" name="Stand. Genomic Sci.">
        <title>High quality draft genome sequence of the moderately halophilic bacterium Pontibacillus yanchengensis Y32(T) and comparison among Pontibacillus genomes.</title>
        <authorList>
            <person name="Huang J."/>
            <person name="Qiao Z.X."/>
            <person name="Tang J.W."/>
            <person name="Wang G."/>
        </authorList>
    </citation>
    <scope>NUCLEOTIDE SEQUENCE [LARGE SCALE GENOMIC DNA]</scope>
    <source>
        <strain evidence="2 3">Y32</strain>
    </source>
</reference>
<comment type="caution">
    <text evidence="2">The sequence shown here is derived from an EMBL/GenBank/DDBJ whole genome shotgun (WGS) entry which is preliminary data.</text>
</comment>
<accession>A0A0A2T9Y7</accession>
<evidence type="ECO:0000256" key="1">
    <source>
        <dbReference type="SAM" id="Phobius"/>
    </source>
</evidence>
<keyword evidence="1" id="KW-1133">Transmembrane helix</keyword>
<proteinExistence type="predicted"/>
<name>A0A0A2T9Y7_9BACI</name>
<feature type="transmembrane region" description="Helical" evidence="1">
    <location>
        <begin position="86"/>
        <end position="104"/>
    </location>
</feature>
<dbReference type="EMBL" id="AVBF01000075">
    <property type="protein sequence ID" value="KGP71233.1"/>
    <property type="molecule type" value="Genomic_DNA"/>
</dbReference>
<evidence type="ECO:0000313" key="3">
    <source>
        <dbReference type="Proteomes" id="UP000030147"/>
    </source>
</evidence>
<dbReference type="RefSeq" id="WP_052111418.1">
    <property type="nucleotide sequence ID" value="NZ_AVBF01000075.1"/>
</dbReference>
<feature type="transmembrane region" description="Helical" evidence="1">
    <location>
        <begin position="140"/>
        <end position="159"/>
    </location>
</feature>
<dbReference type="OrthoDB" id="2440835at2"/>
<sequence length="229" mass="26341">MPNAWMLGPLIIQRSFVFLAVSLLLGVILFQVLSPFSKSYVKQLTNELSSFFFAFVVSIWLAKIVVNIGTFMNDPRAVLAYPSNSNAFYLAFVFILPYSMLYVYRRNLNRNHIGIALFYVFILASIFYEFANIVVDQNVAVHVIQLGILVVTLIVLLSSQYFLTRLSLYISITVFTIGYLIVASIFAQTHILLYTVDTWFWIISLMVVSLLWLRLYLADIKTSNSKRWI</sequence>
<feature type="transmembrane region" description="Helical" evidence="1">
    <location>
        <begin position="116"/>
        <end position="134"/>
    </location>
</feature>
<keyword evidence="1" id="KW-0812">Transmembrane</keyword>
<protein>
    <submittedName>
        <fullName evidence="2">Uncharacterized protein</fullName>
    </submittedName>
</protein>
<organism evidence="2 3">
    <name type="scientific">Pontibacillus yanchengensis Y32</name>
    <dbReference type="NCBI Taxonomy" id="1385514"/>
    <lineage>
        <taxon>Bacteria</taxon>
        <taxon>Bacillati</taxon>
        <taxon>Bacillota</taxon>
        <taxon>Bacilli</taxon>
        <taxon>Bacillales</taxon>
        <taxon>Bacillaceae</taxon>
        <taxon>Pontibacillus</taxon>
    </lineage>
</organism>
<feature type="transmembrane region" description="Helical" evidence="1">
    <location>
        <begin position="166"/>
        <end position="187"/>
    </location>
</feature>
<feature type="transmembrane region" description="Helical" evidence="1">
    <location>
        <begin position="48"/>
        <end position="66"/>
    </location>
</feature>
<keyword evidence="1" id="KW-0472">Membrane</keyword>
<feature type="transmembrane region" description="Helical" evidence="1">
    <location>
        <begin position="16"/>
        <end position="36"/>
    </location>
</feature>
<dbReference type="STRING" id="1385514.N782_20720"/>
<dbReference type="Proteomes" id="UP000030147">
    <property type="component" value="Unassembled WGS sequence"/>
</dbReference>
<dbReference type="eggNOG" id="ENOG5032FS7">
    <property type="taxonomic scope" value="Bacteria"/>
</dbReference>